<keyword evidence="2 5" id="KW-0812">Transmembrane</keyword>
<feature type="transmembrane region" description="Helical" evidence="5">
    <location>
        <begin position="354"/>
        <end position="372"/>
    </location>
</feature>
<reference evidence="6 7" key="1">
    <citation type="journal article" date="2017" name="Nat. Ecol. Evol.">
        <title>Scallop genome provides insights into evolution of bilaterian karyotype and development.</title>
        <authorList>
            <person name="Wang S."/>
            <person name="Zhang J."/>
            <person name="Jiao W."/>
            <person name="Li J."/>
            <person name="Xun X."/>
            <person name="Sun Y."/>
            <person name="Guo X."/>
            <person name="Huan P."/>
            <person name="Dong B."/>
            <person name="Zhang L."/>
            <person name="Hu X."/>
            <person name="Sun X."/>
            <person name="Wang J."/>
            <person name="Zhao C."/>
            <person name="Wang Y."/>
            <person name="Wang D."/>
            <person name="Huang X."/>
            <person name="Wang R."/>
            <person name="Lv J."/>
            <person name="Li Y."/>
            <person name="Zhang Z."/>
            <person name="Liu B."/>
            <person name="Lu W."/>
            <person name="Hui Y."/>
            <person name="Liang J."/>
            <person name="Zhou Z."/>
            <person name="Hou R."/>
            <person name="Li X."/>
            <person name="Liu Y."/>
            <person name="Li H."/>
            <person name="Ning X."/>
            <person name="Lin Y."/>
            <person name="Zhao L."/>
            <person name="Xing Q."/>
            <person name="Dou J."/>
            <person name="Li Y."/>
            <person name="Mao J."/>
            <person name="Guo H."/>
            <person name="Dou H."/>
            <person name="Li T."/>
            <person name="Mu C."/>
            <person name="Jiang W."/>
            <person name="Fu Q."/>
            <person name="Fu X."/>
            <person name="Miao Y."/>
            <person name="Liu J."/>
            <person name="Yu Q."/>
            <person name="Li R."/>
            <person name="Liao H."/>
            <person name="Li X."/>
            <person name="Kong Y."/>
            <person name="Jiang Z."/>
            <person name="Chourrout D."/>
            <person name="Li R."/>
            <person name="Bao Z."/>
        </authorList>
    </citation>
    <scope>NUCLEOTIDE SEQUENCE [LARGE SCALE GENOMIC DNA]</scope>
    <source>
        <strain evidence="6 7">PY_sf001</strain>
    </source>
</reference>
<evidence type="ECO:0000256" key="1">
    <source>
        <dbReference type="ARBA" id="ARBA00004141"/>
    </source>
</evidence>
<feature type="transmembrane region" description="Helical" evidence="5">
    <location>
        <begin position="32"/>
        <end position="51"/>
    </location>
</feature>
<protein>
    <submittedName>
        <fullName evidence="6">Proton-coupled folate transporter</fullName>
    </submittedName>
</protein>
<dbReference type="InterPro" id="IPR036259">
    <property type="entry name" value="MFS_trans_sf"/>
</dbReference>
<sequence>MDTVSENKPLLVNTDREEEKIKSTNRTLTTQVILRMCMTFLYMAVAELGSLNQTLYVYQRASEYNRANNLTSVSQLNATSACGSNQSQTSENVNQKLAAKWTWYFSLISHGFGTPSLLLYGLYSDFIGRKPLLIISLMGDALRYGMMAFINYNHLPFVFFIAPYAVSGITGNSYLYFIANTAAIADKTGYNQTRTVGLVVFEVLIGLGASVAKIGAGYLIHYSGYLMPMLICLGAFLFLAIFVCVLVEETITTVSSKNLTFYKGVKRIFGFFYDKTTVIGNKNGHFMMAWSAFIIIYFARNSAYGITTLYELKSPFCWTSEEIGWYGFVKDMVEFLLGMSIMKILQNCVQDIHLATLGCLSNIGLNIVTGFATTKFMMYAALGAGVLSVVTFPIMRAILSRYVDVDRQGILFANLFVAENICSLVGGSIFNNLYSETEDWMPGLSFFVVGSIFIVPLGLLISLFVSTR</sequence>
<keyword evidence="3 5" id="KW-1133">Transmembrane helix</keyword>
<name>A0A210PZP5_MIZYE</name>
<feature type="transmembrane region" description="Helical" evidence="5">
    <location>
        <begin position="411"/>
        <end position="434"/>
    </location>
</feature>
<feature type="transmembrane region" description="Helical" evidence="5">
    <location>
        <begin position="440"/>
        <end position="465"/>
    </location>
</feature>
<feature type="transmembrane region" description="Helical" evidence="5">
    <location>
        <begin position="226"/>
        <end position="247"/>
    </location>
</feature>
<dbReference type="AlphaFoldDB" id="A0A210PZP5"/>
<dbReference type="EMBL" id="NEDP02005326">
    <property type="protein sequence ID" value="OWF41960.1"/>
    <property type="molecule type" value="Genomic_DNA"/>
</dbReference>
<feature type="transmembrane region" description="Helical" evidence="5">
    <location>
        <begin position="323"/>
        <end position="342"/>
    </location>
</feature>
<feature type="transmembrane region" description="Helical" evidence="5">
    <location>
        <begin position="157"/>
        <end position="177"/>
    </location>
</feature>
<feature type="transmembrane region" description="Helical" evidence="5">
    <location>
        <begin position="101"/>
        <end position="120"/>
    </location>
</feature>
<evidence type="ECO:0000256" key="3">
    <source>
        <dbReference type="ARBA" id="ARBA00022989"/>
    </source>
</evidence>
<proteinExistence type="predicted"/>
<dbReference type="PANTHER" id="PTHR23507">
    <property type="entry name" value="ZGC:174356"/>
    <property type="match status" value="1"/>
</dbReference>
<keyword evidence="7" id="KW-1185">Reference proteome</keyword>
<evidence type="ECO:0000313" key="7">
    <source>
        <dbReference type="Proteomes" id="UP000242188"/>
    </source>
</evidence>
<evidence type="ECO:0000313" key="6">
    <source>
        <dbReference type="EMBL" id="OWF41960.1"/>
    </source>
</evidence>
<accession>A0A210PZP5</accession>
<comment type="subcellular location">
    <subcellularLocation>
        <location evidence="1">Membrane</location>
        <topology evidence="1">Multi-pass membrane protein</topology>
    </subcellularLocation>
</comment>
<comment type="caution">
    <text evidence="6">The sequence shown here is derived from an EMBL/GenBank/DDBJ whole genome shotgun (WGS) entry which is preliminary data.</text>
</comment>
<dbReference type="SUPFAM" id="SSF103473">
    <property type="entry name" value="MFS general substrate transporter"/>
    <property type="match status" value="1"/>
</dbReference>
<evidence type="ECO:0000256" key="2">
    <source>
        <dbReference type="ARBA" id="ARBA00022692"/>
    </source>
</evidence>
<dbReference type="Proteomes" id="UP000242188">
    <property type="component" value="Unassembled WGS sequence"/>
</dbReference>
<evidence type="ECO:0000256" key="4">
    <source>
        <dbReference type="ARBA" id="ARBA00023136"/>
    </source>
</evidence>
<dbReference type="GO" id="GO:0022857">
    <property type="term" value="F:transmembrane transporter activity"/>
    <property type="evidence" value="ECO:0007669"/>
    <property type="project" value="TreeGrafter"/>
</dbReference>
<dbReference type="PANTHER" id="PTHR23507:SF1">
    <property type="entry name" value="FI18259P1-RELATED"/>
    <property type="match status" value="1"/>
</dbReference>
<dbReference type="GO" id="GO:0016020">
    <property type="term" value="C:membrane"/>
    <property type="evidence" value="ECO:0007669"/>
    <property type="project" value="UniProtKB-SubCell"/>
</dbReference>
<feature type="transmembrane region" description="Helical" evidence="5">
    <location>
        <begin position="378"/>
        <end position="399"/>
    </location>
</feature>
<dbReference type="Gene3D" id="1.20.1250.20">
    <property type="entry name" value="MFS general substrate transporter like domains"/>
    <property type="match status" value="1"/>
</dbReference>
<evidence type="ECO:0000256" key="5">
    <source>
        <dbReference type="SAM" id="Phobius"/>
    </source>
</evidence>
<feature type="transmembrane region" description="Helical" evidence="5">
    <location>
        <begin position="198"/>
        <end position="220"/>
    </location>
</feature>
<organism evidence="6 7">
    <name type="scientific">Mizuhopecten yessoensis</name>
    <name type="common">Japanese scallop</name>
    <name type="synonym">Patinopecten yessoensis</name>
    <dbReference type="NCBI Taxonomy" id="6573"/>
    <lineage>
        <taxon>Eukaryota</taxon>
        <taxon>Metazoa</taxon>
        <taxon>Spiralia</taxon>
        <taxon>Lophotrochozoa</taxon>
        <taxon>Mollusca</taxon>
        <taxon>Bivalvia</taxon>
        <taxon>Autobranchia</taxon>
        <taxon>Pteriomorphia</taxon>
        <taxon>Pectinida</taxon>
        <taxon>Pectinoidea</taxon>
        <taxon>Pectinidae</taxon>
        <taxon>Mizuhopecten</taxon>
    </lineage>
</organism>
<keyword evidence="4 5" id="KW-0472">Membrane</keyword>
<dbReference type="OrthoDB" id="3026777at2759"/>
<gene>
    <name evidence="6" type="ORF">KP79_PYT10997</name>
</gene>
<feature type="transmembrane region" description="Helical" evidence="5">
    <location>
        <begin position="285"/>
        <end position="303"/>
    </location>
</feature>